<dbReference type="PANTHER" id="PTHR11133:SF22">
    <property type="entry name" value="ALPHA-AMINOADIPIC SEMIALDEHYDE SYNTHASE, MITOCHONDRIAL"/>
    <property type="match status" value="1"/>
</dbReference>
<dbReference type="SUPFAM" id="SSF52283">
    <property type="entry name" value="Formate/glycerate dehydrogenase catalytic domain-like"/>
    <property type="match status" value="1"/>
</dbReference>
<feature type="region of interest" description="Disordered" evidence="8">
    <location>
        <begin position="433"/>
        <end position="453"/>
    </location>
</feature>
<evidence type="ECO:0000256" key="5">
    <source>
        <dbReference type="ARBA" id="ARBA00023154"/>
    </source>
</evidence>
<dbReference type="InterPro" id="IPR036291">
    <property type="entry name" value="NAD(P)-bd_dom_sf"/>
</dbReference>
<dbReference type="InterPro" id="IPR032095">
    <property type="entry name" value="Sacchrp_dh-like_C"/>
</dbReference>
<dbReference type="EMBL" id="ML003029">
    <property type="protein sequence ID" value="RKP34903.1"/>
    <property type="molecule type" value="Genomic_DNA"/>
</dbReference>
<dbReference type="SUPFAM" id="SSF55347">
    <property type="entry name" value="Glyceraldehyde-3-phosphate dehydrogenase-like, C-terminal domain"/>
    <property type="match status" value="1"/>
</dbReference>
<dbReference type="InterPro" id="IPR005097">
    <property type="entry name" value="Sacchrp_dh_NADP-bd"/>
</dbReference>
<dbReference type="Pfam" id="PF03435">
    <property type="entry name" value="Sacchrp_dh_NADP"/>
    <property type="match status" value="1"/>
</dbReference>
<evidence type="ECO:0000259" key="9">
    <source>
        <dbReference type="SMART" id="SM01002"/>
    </source>
</evidence>
<comment type="pathway">
    <text evidence="2">Amino-acid degradation; L-lysine degradation via saccharopine pathway; glutaryl-CoA from L-lysine: step 2/6.</text>
</comment>
<evidence type="ECO:0000256" key="2">
    <source>
        <dbReference type="ARBA" id="ARBA00004720"/>
    </source>
</evidence>
<dbReference type="FunFam" id="3.30.360.10:FF:000008">
    <property type="entry name" value="Alpha-aminoadipic semialdehyde synthase, mitochondrial"/>
    <property type="match status" value="1"/>
</dbReference>
<sequence>IGIRREDKNLWERRVALIPDDIEKLIAETGVKVIVQPSNNRIYPDALFEKAGATVQEDLGPADVIFGIKEVPRDQLLPNKTYVIFSHTHKGQPYNQPTLQTIVDRRIRLIDYELLTDDTTGHRTVLFGRQAGQAGMLDCLHGLGRRLLLARGYHTPFLFTGMAHHYPTLANARHTLTDTVGHLLQRDGVPRALGPLTFVFSGGGHVAKGAQEILKLLPHQYIPAADLPALAAKRHVSHKRVYATQLHPEDYLERKDGQPFDKADYYKHPEKYRSTFHEKIAPYTSVLVNGLFWTGRGPRLLTKEQLAEIQVNPQLNHRMLAIADIGCDIGGPLEFMSHFSSIDQPFYYYDAVKDREHLHESEPGVQILGVENLPAELPLESSRFFSHSLMPLMADIIHGRWDSSSVLKRATIAHDGHLATPHAHLRKGWSKVAAAKPESPSTKTEPKGTSVKVTSREPRRVLLLGSGMVAKPLVDYLTRQPDIHVTVASNAPADAAALVQGKSNATSVPLDIGNGQGDLSLTLDPLLKQSDVLVSFVPAPLHPALAQRCIALGKSMVTASYISPAMHQLDSAARQAGVIIMNEIGLDPGIDHLTAMKIIDEAHRRGGRVRSFISWCGGLPAPEASGGSNPFGYKFSWSPRGVLTAGRNPAQFKMNGRVHTIDGPQLLATGFPDVPLYTGFALEGLANRDSLQYVDTYGLGPVESMDTMFRGTLRYQGYSDLMDGLARLGLLSTDPLSTSGPAIAQLLGAANNNNHNSPQKDARVQRVRSALEWLGLLRSPNSGANGGGGIDLPPYTTTPPTALDGLCEVLQAKMKYGPGERDMSMLFHEFVIDVEGQTERHTSGLVVYGSPPDEEGGVTSMAKTVGLPAAMATELILRGQLPPDGRLNGVRAPIYPEVYLPILAKLAEEGIHVTE</sequence>
<dbReference type="Proteomes" id="UP000268162">
    <property type="component" value="Unassembled WGS sequence"/>
</dbReference>
<dbReference type="FunFam" id="3.40.50.720:FF:000072">
    <property type="entry name" value="Saccharopine dehydrogenase [NADP(+), L-glutamate-forming]"/>
    <property type="match status" value="1"/>
</dbReference>
<dbReference type="PANTHER" id="PTHR11133">
    <property type="entry name" value="SACCHAROPINE DEHYDROGENASE"/>
    <property type="match status" value="1"/>
</dbReference>
<evidence type="ECO:0000256" key="7">
    <source>
        <dbReference type="ARBA" id="ARBA00025744"/>
    </source>
</evidence>
<evidence type="ECO:0000256" key="8">
    <source>
        <dbReference type="SAM" id="MobiDB-lite"/>
    </source>
</evidence>
<dbReference type="GO" id="GO:0004753">
    <property type="term" value="F:saccharopine dehydrogenase activity"/>
    <property type="evidence" value="ECO:0007669"/>
    <property type="project" value="TreeGrafter"/>
</dbReference>
<dbReference type="SMART" id="SM01002">
    <property type="entry name" value="AlaDh_PNT_C"/>
    <property type="match status" value="1"/>
</dbReference>
<dbReference type="FunFam" id="3.40.50.720:FF:000087">
    <property type="entry name" value="alpha-aminoadipic semialdehyde synthase, mitochondrial"/>
    <property type="match status" value="1"/>
</dbReference>
<evidence type="ECO:0000256" key="4">
    <source>
        <dbReference type="ARBA" id="ARBA00023002"/>
    </source>
</evidence>
<keyword evidence="5" id="KW-0028">Amino-acid biosynthesis</keyword>
<dbReference type="Pfam" id="PF16653">
    <property type="entry name" value="Sacchrp_dh_C"/>
    <property type="match status" value="1"/>
</dbReference>
<keyword evidence="4" id="KW-0560">Oxidoreductase</keyword>
<keyword evidence="3" id="KW-0521">NADP</keyword>
<comment type="pathway">
    <text evidence="1">Amino-acid degradation; L-lysine degradation via saccharopine pathway; glutaryl-CoA from L-lysine: step 1/6.</text>
</comment>
<feature type="non-terminal residue" evidence="11">
    <location>
        <position position="915"/>
    </location>
</feature>
<dbReference type="GO" id="GO:0005737">
    <property type="term" value="C:cytoplasm"/>
    <property type="evidence" value="ECO:0007669"/>
    <property type="project" value="TreeGrafter"/>
</dbReference>
<dbReference type="Gene3D" id="3.40.50.720">
    <property type="entry name" value="NAD(P)-binding Rossmann-like Domain"/>
    <property type="match status" value="2"/>
</dbReference>
<keyword evidence="5" id="KW-0457">Lysine biosynthesis</keyword>
<evidence type="ECO:0000256" key="1">
    <source>
        <dbReference type="ARBA" id="ARBA00004682"/>
    </source>
</evidence>
<comment type="similarity">
    <text evidence="7">In the C-terminal section; belongs to the saccharopine dehydrogenase family.</text>
</comment>
<dbReference type="SUPFAM" id="SSF51735">
    <property type="entry name" value="NAD(P)-binding Rossmann-fold domains"/>
    <property type="match status" value="1"/>
</dbReference>
<feature type="non-terminal residue" evidence="11">
    <location>
        <position position="1"/>
    </location>
</feature>
<evidence type="ECO:0000313" key="11">
    <source>
        <dbReference type="EMBL" id="RKP34903.1"/>
    </source>
</evidence>
<dbReference type="Gene3D" id="3.30.360.10">
    <property type="entry name" value="Dihydrodipicolinate Reductase, domain 2"/>
    <property type="match status" value="1"/>
</dbReference>
<proteinExistence type="inferred from homology"/>
<feature type="domain" description="Alanine dehydrogenase/pyridine nucleotide transhydrogenase NAD(H)-binding" evidence="9">
    <location>
        <begin position="182"/>
        <end position="369"/>
    </location>
</feature>
<name>A0A4P9ZNN3_9FUNG</name>
<dbReference type="InterPro" id="IPR007886">
    <property type="entry name" value="AlaDH/PNT_N"/>
</dbReference>
<reference evidence="12" key="1">
    <citation type="journal article" date="2018" name="Nat. Microbiol.">
        <title>Leveraging single-cell genomics to expand the fungal tree of life.</title>
        <authorList>
            <person name="Ahrendt S.R."/>
            <person name="Quandt C.A."/>
            <person name="Ciobanu D."/>
            <person name="Clum A."/>
            <person name="Salamov A."/>
            <person name="Andreopoulos B."/>
            <person name="Cheng J.F."/>
            <person name="Woyke T."/>
            <person name="Pelin A."/>
            <person name="Henrissat B."/>
            <person name="Reynolds N.K."/>
            <person name="Benny G.L."/>
            <person name="Smith M.E."/>
            <person name="James T.Y."/>
            <person name="Grigoriev I.V."/>
        </authorList>
    </citation>
    <scope>NUCLEOTIDE SEQUENCE [LARGE SCALE GENOMIC DNA]</scope>
    <source>
        <strain evidence="12">RSA 468</strain>
    </source>
</reference>
<accession>A0A4P9ZNN3</accession>
<feature type="domain" description="Alanine dehydrogenase/pyridine nucleotide transhydrogenase N-terminal" evidence="10">
    <location>
        <begin position="2"/>
        <end position="134"/>
    </location>
</feature>
<dbReference type="UniPathway" id="UPA00868">
    <property type="reaction ID" value="UER00835"/>
</dbReference>
<dbReference type="SMART" id="SM01003">
    <property type="entry name" value="AlaDh_PNT_N"/>
    <property type="match status" value="1"/>
</dbReference>
<protein>
    <submittedName>
        <fullName evidence="11">Saccharopine dehydrogenase-domain-containing protein</fullName>
    </submittedName>
</protein>
<dbReference type="InterPro" id="IPR007698">
    <property type="entry name" value="AlaDH/PNT_NAD(H)-bd"/>
</dbReference>
<keyword evidence="12" id="KW-1185">Reference proteome</keyword>
<gene>
    <name evidence="11" type="ORF">BJ085DRAFT_2753</name>
</gene>
<dbReference type="STRING" id="215637.A0A4P9ZNN3"/>
<evidence type="ECO:0000259" key="10">
    <source>
        <dbReference type="SMART" id="SM01003"/>
    </source>
</evidence>
<dbReference type="AlphaFoldDB" id="A0A4P9ZNN3"/>
<dbReference type="InterPro" id="IPR051168">
    <property type="entry name" value="AASS"/>
</dbReference>
<evidence type="ECO:0000256" key="6">
    <source>
        <dbReference type="ARBA" id="ARBA00023268"/>
    </source>
</evidence>
<dbReference type="Pfam" id="PF05222">
    <property type="entry name" value="AlaDh_PNT_N"/>
    <property type="match status" value="1"/>
</dbReference>
<dbReference type="Gene3D" id="1.10.1870.10">
    <property type="entry name" value="Domain 3, Saccharopine reductase"/>
    <property type="match status" value="1"/>
</dbReference>
<keyword evidence="6" id="KW-0511">Multifunctional enzyme</keyword>
<dbReference type="GO" id="GO:0019878">
    <property type="term" value="P:lysine biosynthetic process via aminoadipic acid"/>
    <property type="evidence" value="ECO:0007669"/>
    <property type="project" value="TreeGrafter"/>
</dbReference>
<evidence type="ECO:0000313" key="12">
    <source>
        <dbReference type="Proteomes" id="UP000268162"/>
    </source>
</evidence>
<evidence type="ECO:0000256" key="3">
    <source>
        <dbReference type="ARBA" id="ARBA00022857"/>
    </source>
</evidence>
<organism evidence="11 12">
    <name type="scientific">Dimargaris cristalligena</name>
    <dbReference type="NCBI Taxonomy" id="215637"/>
    <lineage>
        <taxon>Eukaryota</taxon>
        <taxon>Fungi</taxon>
        <taxon>Fungi incertae sedis</taxon>
        <taxon>Zoopagomycota</taxon>
        <taxon>Kickxellomycotina</taxon>
        <taxon>Dimargaritomycetes</taxon>
        <taxon>Dimargaritales</taxon>
        <taxon>Dimargaritaceae</taxon>
        <taxon>Dimargaris</taxon>
    </lineage>
</organism>
<dbReference type="CDD" id="cd12189">
    <property type="entry name" value="LKR_SDH_like"/>
    <property type="match status" value="1"/>
</dbReference>
<dbReference type="GO" id="GO:0033512">
    <property type="term" value="P:L-lysine catabolic process to acetyl-CoA via saccharopine"/>
    <property type="evidence" value="ECO:0007669"/>
    <property type="project" value="UniProtKB-UniPathway"/>
</dbReference>